<dbReference type="Proteomes" id="UP000034235">
    <property type="component" value="Unassembled WGS sequence"/>
</dbReference>
<protein>
    <recommendedName>
        <fullName evidence="3">Carboxypeptidase regulatory-like domain-containing protein</fullName>
    </recommendedName>
</protein>
<dbReference type="EMBL" id="LBUP01000015">
    <property type="protein sequence ID" value="KKQ64841.1"/>
    <property type="molecule type" value="Genomic_DNA"/>
</dbReference>
<dbReference type="AlphaFoldDB" id="A0A0G0MIW1"/>
<proteinExistence type="predicted"/>
<evidence type="ECO:0000313" key="1">
    <source>
        <dbReference type="EMBL" id="KKQ64841.1"/>
    </source>
</evidence>
<organism evidence="1 2">
    <name type="scientific">Candidatus Daviesbacteria bacterium GW2011_GWA2_38_24</name>
    <dbReference type="NCBI Taxonomy" id="1618422"/>
    <lineage>
        <taxon>Bacteria</taxon>
        <taxon>Candidatus Daviesiibacteriota</taxon>
    </lineage>
</organism>
<evidence type="ECO:0008006" key="3">
    <source>
        <dbReference type="Google" id="ProtNLM"/>
    </source>
</evidence>
<sequence length="215" mass="23337">MKKILLAIVAIGIILGVFYFFNRKEALAPAAMDQNSAERANVENYLRENISKLSPVQAVLGGTWYVVSSTIDLETNSGMVEYEDGHIQETRNFSYTTGEKGEVTVLTIDSTPNKSGITGVVTLSPTCSVERVPPDPNCVPKFYSTSISIIRDIDKQIMKTVQSDEKGAFSVDLLPDVYTLQAQGGKVLPRCGEVSASVKSGQYTAVQISCDTGIR</sequence>
<name>A0A0G0MIW1_9BACT</name>
<comment type="caution">
    <text evidence="1">The sequence shown here is derived from an EMBL/GenBank/DDBJ whole genome shotgun (WGS) entry which is preliminary data.</text>
</comment>
<reference evidence="1 2" key="1">
    <citation type="journal article" date="2015" name="Nature">
        <title>rRNA introns, odd ribosomes, and small enigmatic genomes across a large radiation of phyla.</title>
        <authorList>
            <person name="Brown C.T."/>
            <person name="Hug L.A."/>
            <person name="Thomas B.C."/>
            <person name="Sharon I."/>
            <person name="Castelle C.J."/>
            <person name="Singh A."/>
            <person name="Wilkins M.J."/>
            <person name="Williams K.H."/>
            <person name="Banfield J.F."/>
        </authorList>
    </citation>
    <scope>NUCLEOTIDE SEQUENCE [LARGE SCALE GENOMIC DNA]</scope>
</reference>
<evidence type="ECO:0000313" key="2">
    <source>
        <dbReference type="Proteomes" id="UP000034235"/>
    </source>
</evidence>
<accession>A0A0G0MIW1</accession>
<gene>
    <name evidence="1" type="ORF">US86_C0015G0004</name>
</gene>